<keyword evidence="3" id="KW-1185">Reference proteome</keyword>
<accession>A0ABN9PNF6</accession>
<name>A0ABN9PNF6_9DINO</name>
<feature type="chain" id="PRO_5047203726" description="Phospholipase B-like" evidence="1">
    <location>
        <begin position="18"/>
        <end position="324"/>
    </location>
</feature>
<reference evidence="2" key="1">
    <citation type="submission" date="2023-10" db="EMBL/GenBank/DDBJ databases">
        <authorList>
            <person name="Chen Y."/>
            <person name="Shah S."/>
            <person name="Dougan E. K."/>
            <person name="Thang M."/>
            <person name="Chan C."/>
        </authorList>
    </citation>
    <scope>NUCLEOTIDE SEQUENCE [LARGE SCALE GENOMIC DNA]</scope>
</reference>
<proteinExistence type="predicted"/>
<evidence type="ECO:0000313" key="2">
    <source>
        <dbReference type="EMBL" id="CAK0791891.1"/>
    </source>
</evidence>
<organism evidence="2 3">
    <name type="scientific">Prorocentrum cordatum</name>
    <dbReference type="NCBI Taxonomy" id="2364126"/>
    <lineage>
        <taxon>Eukaryota</taxon>
        <taxon>Sar</taxon>
        <taxon>Alveolata</taxon>
        <taxon>Dinophyceae</taxon>
        <taxon>Prorocentrales</taxon>
        <taxon>Prorocentraceae</taxon>
        <taxon>Prorocentrum</taxon>
    </lineage>
</organism>
<comment type="caution">
    <text evidence="2">The sequence shown here is derived from an EMBL/GenBank/DDBJ whole genome shotgun (WGS) entry which is preliminary data.</text>
</comment>
<feature type="signal peptide" evidence="1">
    <location>
        <begin position="1"/>
        <end position="17"/>
    </location>
</feature>
<gene>
    <name evidence="2" type="ORF">PCOR1329_LOCUS2663</name>
</gene>
<keyword evidence="1" id="KW-0732">Signal</keyword>
<evidence type="ECO:0000256" key="1">
    <source>
        <dbReference type="SAM" id="SignalP"/>
    </source>
</evidence>
<dbReference type="Proteomes" id="UP001189429">
    <property type="component" value="Unassembled WGS sequence"/>
</dbReference>
<sequence length="324" mass="35128">MFGRIASALAWLAFARALTGQQAQDAATKRGACDCLNWAGVYYDHLAMCGRGKELHFLSKYGFTAAYAATEPIAGLPHKVCNDFFKNLKNNSCVNVDLLALSDEADNAVAMGDDNMTDKQWCYVSNDCPVASLNGGDYATNMMGFQLGGWNNLASTSNLSWKICDPVADASYMLKYKTVQELIDIGTESDVGLSRLIRLAYPVVAITWAEVSFKMQAINDAWTTGADLATLVDGLPVPPATFTRAAEVHTTISDIIKSGQATILDTPGHGDNFHVIKGREAWSVTRNGLGNMIYLSGHFSMEFDVTCLMGCATTRLEALDLETQ</sequence>
<dbReference type="EMBL" id="CAUYUJ010000673">
    <property type="protein sequence ID" value="CAK0791891.1"/>
    <property type="molecule type" value="Genomic_DNA"/>
</dbReference>
<evidence type="ECO:0000313" key="3">
    <source>
        <dbReference type="Proteomes" id="UP001189429"/>
    </source>
</evidence>
<protein>
    <recommendedName>
        <fullName evidence="4">Phospholipase B-like</fullName>
    </recommendedName>
</protein>
<evidence type="ECO:0008006" key="4">
    <source>
        <dbReference type="Google" id="ProtNLM"/>
    </source>
</evidence>